<dbReference type="HOGENOM" id="CLU_2411621_0_0_10"/>
<evidence type="ECO:0000313" key="3">
    <source>
        <dbReference type="Proteomes" id="UP000007590"/>
    </source>
</evidence>
<name>H8KQK8_SOLCM</name>
<dbReference type="EMBL" id="CP003349">
    <property type="protein sequence ID" value="AFD06746.1"/>
    <property type="molecule type" value="Genomic_DNA"/>
</dbReference>
<evidence type="ECO:0008006" key="4">
    <source>
        <dbReference type="Google" id="ProtNLM"/>
    </source>
</evidence>
<reference evidence="2" key="1">
    <citation type="submission" date="2012-02" db="EMBL/GenBank/DDBJ databases">
        <title>The complete genome of Solitalea canadensis DSM 3403.</title>
        <authorList>
            <consortium name="US DOE Joint Genome Institute (JGI-PGF)"/>
            <person name="Lucas S."/>
            <person name="Copeland A."/>
            <person name="Lapidus A."/>
            <person name="Glavina del Rio T."/>
            <person name="Dalin E."/>
            <person name="Tice H."/>
            <person name="Bruce D."/>
            <person name="Goodwin L."/>
            <person name="Pitluck S."/>
            <person name="Peters L."/>
            <person name="Ovchinnikova G."/>
            <person name="Lu M."/>
            <person name="Kyrpides N."/>
            <person name="Mavromatis K."/>
            <person name="Ivanova N."/>
            <person name="Brettin T."/>
            <person name="Detter J.C."/>
            <person name="Han C."/>
            <person name="Larimer F."/>
            <person name="Land M."/>
            <person name="Hauser L."/>
            <person name="Markowitz V."/>
            <person name="Cheng J.-F."/>
            <person name="Hugenholtz P."/>
            <person name="Woyke T."/>
            <person name="Wu D."/>
            <person name="Spring S."/>
            <person name="Schroeder M."/>
            <person name="Kopitz M."/>
            <person name="Brambilla E."/>
            <person name="Klenk H.-P."/>
            <person name="Eisen J.A."/>
        </authorList>
    </citation>
    <scope>NUCLEOTIDE SEQUENCE</scope>
    <source>
        <strain evidence="2">DSM 3403</strain>
    </source>
</reference>
<gene>
    <name evidence="2" type="ordered locus">Solca_1680</name>
</gene>
<keyword evidence="1" id="KW-1133">Transmembrane helix</keyword>
<accession>H8KQK8</accession>
<organism evidence="2 3">
    <name type="scientific">Solitalea canadensis (strain ATCC 29591 / DSM 3403 / JCM 21819 / LMG 8368 / NBRC 15130 / NCIMB 12057 / USAM 9D)</name>
    <name type="common">Flexibacter canadensis</name>
    <dbReference type="NCBI Taxonomy" id="929556"/>
    <lineage>
        <taxon>Bacteria</taxon>
        <taxon>Pseudomonadati</taxon>
        <taxon>Bacteroidota</taxon>
        <taxon>Sphingobacteriia</taxon>
        <taxon>Sphingobacteriales</taxon>
        <taxon>Sphingobacteriaceae</taxon>
        <taxon>Solitalea</taxon>
    </lineage>
</organism>
<feature type="transmembrane region" description="Helical" evidence="1">
    <location>
        <begin position="26"/>
        <end position="44"/>
    </location>
</feature>
<keyword evidence="3" id="KW-1185">Reference proteome</keyword>
<protein>
    <recommendedName>
        <fullName evidence="4">YtxH-like protein</fullName>
    </recommendedName>
</protein>
<dbReference type="Proteomes" id="UP000007590">
    <property type="component" value="Chromosome"/>
</dbReference>
<sequence length="92" mass="10462">MVNSFGIIFPLSSVNNSIVMKDTKSIMTLFAGIAVGATIGVFVVSKISKEQFKYFKVQLRDTRKRIVKSFKNKFRKEELKRMGKQTVVDPTL</sequence>
<keyword evidence="1" id="KW-0812">Transmembrane</keyword>
<proteinExistence type="predicted"/>
<dbReference type="AlphaFoldDB" id="H8KQK8"/>
<evidence type="ECO:0000256" key="1">
    <source>
        <dbReference type="SAM" id="Phobius"/>
    </source>
</evidence>
<evidence type="ECO:0000313" key="2">
    <source>
        <dbReference type="EMBL" id="AFD06746.1"/>
    </source>
</evidence>
<keyword evidence="1" id="KW-0472">Membrane</keyword>
<dbReference type="KEGG" id="scn:Solca_1680"/>